<dbReference type="Proteomes" id="UP000234681">
    <property type="component" value="Chromosome 3"/>
</dbReference>
<evidence type="ECO:0000313" key="2">
    <source>
        <dbReference type="Proteomes" id="UP000234681"/>
    </source>
</evidence>
<dbReference type="EMBL" id="CH474050">
    <property type="protein sequence ID" value="EDL85895.1"/>
    <property type="molecule type" value="Genomic_DNA"/>
</dbReference>
<reference evidence="1 2" key="1">
    <citation type="submission" date="2005-09" db="EMBL/GenBank/DDBJ databases">
        <authorList>
            <person name="Mural R.J."/>
            <person name="Li P.W."/>
            <person name="Adams M.D."/>
            <person name="Amanatides P.G."/>
            <person name="Baden-Tillson H."/>
            <person name="Barnstead M."/>
            <person name="Chin S.H."/>
            <person name="Dew I."/>
            <person name="Evans C.A."/>
            <person name="Ferriera S."/>
            <person name="Flanigan M."/>
            <person name="Fosler C."/>
            <person name="Glodek A."/>
            <person name="Gu Z."/>
            <person name="Holt R.A."/>
            <person name="Jennings D."/>
            <person name="Kraft C.L."/>
            <person name="Lu F."/>
            <person name="Nguyen T."/>
            <person name="Nusskern D.R."/>
            <person name="Pfannkoch C.M."/>
            <person name="Sitter C."/>
            <person name="Sutton G.G."/>
            <person name="Venter J.C."/>
            <person name="Wang Z."/>
            <person name="Woodage T."/>
            <person name="Zheng X.H."/>
            <person name="Zhong F."/>
        </authorList>
    </citation>
    <scope>NUCLEOTIDE SEQUENCE [LARGE SCALE GENOMIC DNA]</scope>
    <source>
        <strain>BN</strain>
        <strain evidence="2">Sprague-Dawley</strain>
    </source>
</reference>
<dbReference type="PROSITE" id="PS51257">
    <property type="entry name" value="PROKAR_LIPOPROTEIN"/>
    <property type="match status" value="1"/>
</dbReference>
<protein>
    <submittedName>
        <fullName evidence="1">RCG37379</fullName>
    </submittedName>
</protein>
<organism evidence="1 2">
    <name type="scientific">Rattus norvegicus</name>
    <name type="common">Rat</name>
    <dbReference type="NCBI Taxonomy" id="10116"/>
    <lineage>
        <taxon>Eukaryota</taxon>
        <taxon>Metazoa</taxon>
        <taxon>Chordata</taxon>
        <taxon>Craniata</taxon>
        <taxon>Vertebrata</taxon>
        <taxon>Euteleostomi</taxon>
        <taxon>Mammalia</taxon>
        <taxon>Eutheria</taxon>
        <taxon>Euarchontoglires</taxon>
        <taxon>Glires</taxon>
        <taxon>Rodentia</taxon>
        <taxon>Myomorpha</taxon>
        <taxon>Muroidea</taxon>
        <taxon>Muridae</taxon>
        <taxon>Murinae</taxon>
        <taxon>Rattus</taxon>
    </lineage>
</organism>
<evidence type="ECO:0000313" key="1">
    <source>
        <dbReference type="EMBL" id="EDL85895.1"/>
    </source>
</evidence>
<accession>A6KI60</accession>
<sequence length="58" mass="6221">MRPSRRIMTLLNSGFSLTRTELLQVSQAMAACAGLQRTLPCHSDPPTPLRFLGAGGGH</sequence>
<proteinExistence type="predicted"/>
<name>A6KI60_RAT</name>
<dbReference type="AlphaFoldDB" id="A6KI60"/>
<gene>
    <name evidence="1" type="ORF">rCG_37379</name>
</gene>